<proteinExistence type="predicted"/>
<dbReference type="InterPro" id="IPR025296">
    <property type="entry name" value="DUF4158"/>
</dbReference>
<gene>
    <name evidence="3" type="ORF">AB0K40_10650</name>
</gene>
<dbReference type="Pfam" id="PF13700">
    <property type="entry name" value="DUF4158"/>
    <property type="match status" value="1"/>
</dbReference>
<dbReference type="EMBL" id="JBFARM010000003">
    <property type="protein sequence ID" value="MEV4285952.1"/>
    <property type="molecule type" value="Genomic_DNA"/>
</dbReference>
<organism evidence="3 4">
    <name type="scientific">Nonomuraea bangladeshensis</name>
    <dbReference type="NCBI Taxonomy" id="404385"/>
    <lineage>
        <taxon>Bacteria</taxon>
        <taxon>Bacillati</taxon>
        <taxon>Actinomycetota</taxon>
        <taxon>Actinomycetes</taxon>
        <taxon>Streptosporangiales</taxon>
        <taxon>Streptosporangiaceae</taxon>
        <taxon>Nonomuraea</taxon>
    </lineage>
</organism>
<feature type="compositionally biased region" description="Low complexity" evidence="1">
    <location>
        <begin position="108"/>
        <end position="122"/>
    </location>
</feature>
<comment type="caution">
    <text evidence="3">The sequence shown here is derived from an EMBL/GenBank/DDBJ whole genome shotgun (WGS) entry which is preliminary data.</text>
</comment>
<reference evidence="3 4" key="1">
    <citation type="submission" date="2024-06" db="EMBL/GenBank/DDBJ databases">
        <title>The Natural Products Discovery Center: Release of the First 8490 Sequenced Strains for Exploring Actinobacteria Biosynthetic Diversity.</title>
        <authorList>
            <person name="Kalkreuter E."/>
            <person name="Kautsar S.A."/>
            <person name="Yang D."/>
            <person name="Bader C.D."/>
            <person name="Teijaro C.N."/>
            <person name="Fluegel L."/>
            <person name="Davis C.M."/>
            <person name="Simpson J.R."/>
            <person name="Lauterbach L."/>
            <person name="Steele A.D."/>
            <person name="Gui C."/>
            <person name="Meng S."/>
            <person name="Li G."/>
            <person name="Viehrig K."/>
            <person name="Ye F."/>
            <person name="Su P."/>
            <person name="Kiefer A.F."/>
            <person name="Nichols A."/>
            <person name="Cepeda A.J."/>
            <person name="Yan W."/>
            <person name="Fan B."/>
            <person name="Jiang Y."/>
            <person name="Adhikari A."/>
            <person name="Zheng C.-J."/>
            <person name="Schuster L."/>
            <person name="Cowan T.M."/>
            <person name="Smanski M.J."/>
            <person name="Chevrette M.G."/>
            <person name="De Carvalho L.P.S."/>
            <person name="Shen B."/>
        </authorList>
    </citation>
    <scope>NUCLEOTIDE SEQUENCE [LARGE SCALE GENOMIC DNA]</scope>
    <source>
        <strain evidence="3 4">NPDC049574</strain>
    </source>
</reference>
<name>A0ABV3H0A2_9ACTN</name>
<evidence type="ECO:0000259" key="2">
    <source>
        <dbReference type="Pfam" id="PF13700"/>
    </source>
</evidence>
<evidence type="ECO:0000313" key="4">
    <source>
        <dbReference type="Proteomes" id="UP001552427"/>
    </source>
</evidence>
<evidence type="ECO:0000313" key="3">
    <source>
        <dbReference type="EMBL" id="MEV4285952.1"/>
    </source>
</evidence>
<dbReference type="Proteomes" id="UP001552427">
    <property type="component" value="Unassembled WGS sequence"/>
</dbReference>
<accession>A0ABV3H0A2</accession>
<dbReference type="RefSeq" id="WP_364447361.1">
    <property type="nucleotide sequence ID" value="NZ_JBFARM010000003.1"/>
</dbReference>
<feature type="region of interest" description="Disordered" evidence="1">
    <location>
        <begin position="108"/>
        <end position="146"/>
    </location>
</feature>
<keyword evidence="4" id="KW-1185">Reference proteome</keyword>
<evidence type="ECO:0000256" key="1">
    <source>
        <dbReference type="SAM" id="MobiDB-lite"/>
    </source>
</evidence>
<protein>
    <submittedName>
        <fullName evidence="3">DUF4158 domain-containing protein</fullName>
    </submittedName>
</protein>
<feature type="domain" description="DUF4158" evidence="2">
    <location>
        <begin position="8"/>
        <end position="106"/>
    </location>
</feature>
<sequence>MVDDGDEWAAGEDRPAAKLGWAVQGGTVRMLGTFLAEGPSDVPPEVLEFVAAQLDVDPACAPEYLMRPKTAYEHAWEIRDLLQLVEFFKREHEVRDYLAARAWSTVEGPRARSGGGAPASSERSGRPRALTSQCPSAPGRTPSWISASQTSKIHSLTFCDVEGPGADLWAWNVRSPRRRGRAALRGMQPPISAKPPIDQWAEPPMSGRMALTKASTRASAYCGVSGPERSSQRW</sequence>